<evidence type="ECO:0000313" key="2">
    <source>
        <dbReference type="Proteomes" id="UP000075430"/>
    </source>
</evidence>
<proteinExistence type="predicted"/>
<dbReference type="RefSeq" id="WP_061521700.1">
    <property type="nucleotide sequence ID" value="NZ_JAJJBV010000022.1"/>
</dbReference>
<sequence>MKHDRLAYHETADTIMNIKTVSLLKSKMMQGLVFDQELRALMEKNVQQSVKDIKELQAFYKKTPTITGGELH</sequence>
<dbReference type="STRING" id="1793963.AXI58_15610"/>
<dbReference type="AlphaFoldDB" id="A0A150F8C2"/>
<reference evidence="2" key="1">
    <citation type="submission" date="2016-02" db="EMBL/GenBank/DDBJ databases">
        <authorList>
            <person name="Dunlap C."/>
        </authorList>
    </citation>
    <scope>NUCLEOTIDE SEQUENCE [LARGE SCALE GENOMIC DNA]</scope>
    <source>
        <strain evidence="2">NRRL B-41092</strain>
    </source>
</reference>
<name>A0A150F8C2_9BACI</name>
<keyword evidence="1" id="KW-0167">Capsid protein</keyword>
<dbReference type="OrthoDB" id="1913674at2"/>
<comment type="caution">
    <text evidence="1">The sequence shown here is derived from an EMBL/GenBank/DDBJ whole genome shotgun (WGS) entry which is preliminary data.</text>
</comment>
<gene>
    <name evidence="1" type="ORF">AXI58_15610</name>
</gene>
<protein>
    <submittedName>
        <fullName evidence="1">Spore coat protein</fullName>
    </submittedName>
</protein>
<accession>A0A150F8C2</accession>
<organism evidence="1 2">
    <name type="scientific">Bacillus nakamurai</name>
    <dbReference type="NCBI Taxonomy" id="1793963"/>
    <lineage>
        <taxon>Bacteria</taxon>
        <taxon>Bacillati</taxon>
        <taxon>Bacillota</taxon>
        <taxon>Bacilli</taxon>
        <taxon>Bacillales</taxon>
        <taxon>Bacillaceae</taxon>
        <taxon>Bacillus</taxon>
    </lineage>
</organism>
<dbReference type="Proteomes" id="UP000075430">
    <property type="component" value="Unassembled WGS sequence"/>
</dbReference>
<dbReference type="EMBL" id="LSBA01000015">
    <property type="protein sequence ID" value="KXZ20005.1"/>
    <property type="molecule type" value="Genomic_DNA"/>
</dbReference>
<keyword evidence="1" id="KW-0946">Virion</keyword>
<evidence type="ECO:0000313" key="1">
    <source>
        <dbReference type="EMBL" id="KXZ20005.1"/>
    </source>
</evidence>
<keyword evidence="2" id="KW-1185">Reference proteome</keyword>